<organism evidence="2 3">
    <name type="scientific">Steinernema carpocapsae</name>
    <name type="common">Entomopathogenic nematode</name>
    <dbReference type="NCBI Taxonomy" id="34508"/>
    <lineage>
        <taxon>Eukaryota</taxon>
        <taxon>Metazoa</taxon>
        <taxon>Ecdysozoa</taxon>
        <taxon>Nematoda</taxon>
        <taxon>Chromadorea</taxon>
        <taxon>Rhabditida</taxon>
        <taxon>Tylenchina</taxon>
        <taxon>Panagrolaimomorpha</taxon>
        <taxon>Strongyloidoidea</taxon>
        <taxon>Steinernematidae</taxon>
        <taxon>Steinernema</taxon>
    </lineage>
</organism>
<reference evidence="2 3" key="2">
    <citation type="journal article" date="2019" name="G3 (Bethesda)">
        <title>Hybrid Assembly of the Genome of the Entomopathogenic Nematode Steinernema carpocapsae Identifies the X-Chromosome.</title>
        <authorList>
            <person name="Serra L."/>
            <person name="Macchietto M."/>
            <person name="Macias-Munoz A."/>
            <person name="McGill C.J."/>
            <person name="Rodriguez I.M."/>
            <person name="Rodriguez B."/>
            <person name="Murad R."/>
            <person name="Mortazavi A."/>
        </authorList>
    </citation>
    <scope>NUCLEOTIDE SEQUENCE [LARGE SCALE GENOMIC DNA]</scope>
    <source>
        <strain evidence="2 3">ALL</strain>
    </source>
</reference>
<keyword evidence="1" id="KW-1133">Transmembrane helix</keyword>
<comment type="caution">
    <text evidence="2">The sequence shown here is derived from an EMBL/GenBank/DDBJ whole genome shotgun (WGS) entry which is preliminary data.</text>
</comment>
<evidence type="ECO:0000313" key="3">
    <source>
        <dbReference type="Proteomes" id="UP000298663"/>
    </source>
</evidence>
<protein>
    <submittedName>
        <fullName evidence="2">Uncharacterized protein</fullName>
    </submittedName>
</protein>
<evidence type="ECO:0000256" key="1">
    <source>
        <dbReference type="SAM" id="Phobius"/>
    </source>
</evidence>
<dbReference type="AlphaFoldDB" id="A0A4U5MBZ8"/>
<evidence type="ECO:0000313" key="2">
    <source>
        <dbReference type="EMBL" id="TKR66656.1"/>
    </source>
</evidence>
<keyword evidence="1" id="KW-0472">Membrane</keyword>
<dbReference type="EMBL" id="AZBU02000008">
    <property type="protein sequence ID" value="TKR66656.1"/>
    <property type="molecule type" value="Genomic_DNA"/>
</dbReference>
<proteinExistence type="predicted"/>
<gene>
    <name evidence="2" type="ORF">L596_022921</name>
</gene>
<keyword evidence="1" id="KW-0812">Transmembrane</keyword>
<dbReference type="Proteomes" id="UP000298663">
    <property type="component" value="Unassembled WGS sequence"/>
</dbReference>
<accession>A0A4U5MBZ8</accession>
<name>A0A4U5MBZ8_STECR</name>
<reference evidence="2 3" key="1">
    <citation type="journal article" date="2015" name="Genome Biol.">
        <title>Comparative genomics of Steinernema reveals deeply conserved gene regulatory networks.</title>
        <authorList>
            <person name="Dillman A.R."/>
            <person name="Macchietto M."/>
            <person name="Porter C.F."/>
            <person name="Rogers A."/>
            <person name="Williams B."/>
            <person name="Antoshechkin I."/>
            <person name="Lee M.M."/>
            <person name="Goodwin Z."/>
            <person name="Lu X."/>
            <person name="Lewis E.E."/>
            <person name="Goodrich-Blair H."/>
            <person name="Stock S.P."/>
            <person name="Adams B.J."/>
            <person name="Sternberg P.W."/>
            <person name="Mortazavi A."/>
        </authorList>
    </citation>
    <scope>NUCLEOTIDE SEQUENCE [LARGE SCALE GENOMIC DNA]</scope>
    <source>
        <strain evidence="2 3">ALL</strain>
    </source>
</reference>
<sequence length="74" mass="8506">MRINYHIVKVVSSARYVFTVLTIFIFDLRHVKSVFEFPDACSLSLRACVILKCFAFFGLQLNSSTIGNYDCNFD</sequence>
<feature type="transmembrane region" description="Helical" evidence="1">
    <location>
        <begin position="6"/>
        <end position="26"/>
    </location>
</feature>
<keyword evidence="3" id="KW-1185">Reference proteome</keyword>